<sequence>MPTIRSLFATRLYKAHLSEHGPAIDPEELEASCYSIAEDDEAGQDWSEANDYPGYTSYASLTDLPWRFPIFADLVTALDAHVAAFAADLEFDLGDRKLVLEDLWINILPPGGTHASHIHPHSVISGTTYVAMPDGAGKLKLEDPRLPFMMAAPPRRKGCREELRAFVYEAPQVGDVLLWESWLRHEVPLNMADEDERISVSFNYKWE</sequence>
<dbReference type="Gene3D" id="2.60.120.620">
    <property type="entry name" value="q2cbj1_9rhob like domain"/>
    <property type="match status" value="1"/>
</dbReference>
<dbReference type="Proteomes" id="UP001348149">
    <property type="component" value="Unassembled WGS sequence"/>
</dbReference>
<accession>A0ABU6HI26</accession>
<dbReference type="InterPro" id="IPR012668">
    <property type="entry name" value="CHP02466"/>
</dbReference>
<evidence type="ECO:0000313" key="1">
    <source>
        <dbReference type="EMBL" id="MEC3861459.1"/>
    </source>
</evidence>
<name>A0ABU6HI26_9RHOB</name>
<keyword evidence="2" id="KW-1185">Reference proteome</keyword>
<dbReference type="RefSeq" id="WP_326297176.1">
    <property type="nucleotide sequence ID" value="NZ_JAYLLH010000010.1"/>
</dbReference>
<organism evidence="1 2">
    <name type="scientific">Mesobacterium hydrothermale</name>
    <dbReference type="NCBI Taxonomy" id="3111907"/>
    <lineage>
        <taxon>Bacteria</taxon>
        <taxon>Pseudomonadati</taxon>
        <taxon>Pseudomonadota</taxon>
        <taxon>Alphaproteobacteria</taxon>
        <taxon>Rhodobacterales</taxon>
        <taxon>Roseobacteraceae</taxon>
        <taxon>Mesobacterium</taxon>
    </lineage>
</organism>
<gene>
    <name evidence="1" type="ORF">VK792_09200</name>
</gene>
<proteinExistence type="predicted"/>
<dbReference type="Pfam" id="PF13759">
    <property type="entry name" value="2OG-FeII_Oxy_5"/>
    <property type="match status" value="1"/>
</dbReference>
<comment type="caution">
    <text evidence="1">The sequence shown here is derived from an EMBL/GenBank/DDBJ whole genome shotgun (WGS) entry which is preliminary data.</text>
</comment>
<dbReference type="EMBL" id="JAYLLH010000010">
    <property type="protein sequence ID" value="MEC3861459.1"/>
    <property type="molecule type" value="Genomic_DNA"/>
</dbReference>
<dbReference type="NCBIfam" id="TIGR02466">
    <property type="entry name" value="TIGR02466 family protein"/>
    <property type="match status" value="1"/>
</dbReference>
<protein>
    <submittedName>
        <fullName evidence="1">TIGR02466 family protein</fullName>
    </submittedName>
</protein>
<reference evidence="1 2" key="1">
    <citation type="submission" date="2024-01" db="EMBL/GenBank/DDBJ databases">
        <title>Mesobacterium rodlantinim sp. nov., isolated from shallow sea hydrothermal systems off Kueishantao Island.</title>
        <authorList>
            <person name="Su Z."/>
            <person name="Tang K."/>
        </authorList>
    </citation>
    <scope>NUCLEOTIDE SEQUENCE [LARGE SCALE GENOMIC DNA]</scope>
    <source>
        <strain evidence="1 2">TK19101</strain>
    </source>
</reference>
<evidence type="ECO:0000313" key="2">
    <source>
        <dbReference type="Proteomes" id="UP001348149"/>
    </source>
</evidence>